<proteinExistence type="predicted"/>
<dbReference type="RefSeq" id="WP_015068622.1">
    <property type="nucleotide sequence ID" value="NZ_CAKMLI010000007.1"/>
</dbReference>
<geneLocation type="plasmid" evidence="1 2">
    <name>pAMEDUM8_300</name>
</geneLocation>
<dbReference type="AlphaFoldDB" id="A0AAC8XNX9"/>
<accession>A0AAC8XNX9</accession>
<organism evidence="1 2">
    <name type="scientific">Alteromonas mediterranea</name>
    <dbReference type="NCBI Taxonomy" id="314275"/>
    <lineage>
        <taxon>Bacteria</taxon>
        <taxon>Pseudomonadati</taxon>
        <taxon>Pseudomonadota</taxon>
        <taxon>Gammaproteobacteria</taxon>
        <taxon>Alteromonadales</taxon>
        <taxon>Alteromonadaceae</taxon>
        <taxon>Alteromonas/Salinimonas group</taxon>
        <taxon>Alteromonas</taxon>
    </lineage>
</organism>
<dbReference type="EMBL" id="CP013929">
    <property type="protein sequence ID" value="AMJ80807.1"/>
    <property type="molecule type" value="Genomic_DNA"/>
</dbReference>
<keyword evidence="1" id="KW-0614">Plasmid</keyword>
<dbReference type="Proteomes" id="UP000061468">
    <property type="component" value="Plasmid pAMEDUM8_300"/>
</dbReference>
<gene>
    <name evidence="1" type="ORF">AV942_20700</name>
</gene>
<reference evidence="1 2" key="1">
    <citation type="submission" date="2015-12" db="EMBL/GenBank/DDBJ databases">
        <title>Intraspecies pangenome expansion in the marine bacterium Alteromonas.</title>
        <authorList>
            <person name="Lopez-Perez M."/>
            <person name="Rodriguez-Valera F."/>
        </authorList>
    </citation>
    <scope>NUCLEOTIDE SEQUENCE [LARGE SCALE GENOMIC DNA]</scope>
    <source>
        <strain evidence="1 2">UM8</strain>
        <plasmid evidence="1 2">pAMEDUM8_300</plasmid>
    </source>
</reference>
<protein>
    <submittedName>
        <fullName evidence="1">Uncharacterized protein</fullName>
    </submittedName>
</protein>
<evidence type="ECO:0000313" key="2">
    <source>
        <dbReference type="Proteomes" id="UP000061468"/>
    </source>
</evidence>
<evidence type="ECO:0000313" key="1">
    <source>
        <dbReference type="EMBL" id="AMJ80807.1"/>
    </source>
</evidence>
<sequence>MSNDKIWQEYIEKNFDKFISSLKSDDFISGKKEIINDKDIDFLETKKTYDCLRKIITQDAIKKLQNRFRAHKHRENRGIKNLQLKSHSLNMLDKFKAQVGADTLEEAIDFLLSPDYREYEHDVDLAKQRLGEGNFDSTELMLDSFTKRLKNYDRERLSLIIELAFNEGWRAAKQTKKRTGNPRQEALNQSDLYNSVVKLIARSVSVD</sequence>
<name>A0AAC8XNX9_9ALTE</name>